<dbReference type="EMBL" id="CP093345">
    <property type="protein sequence ID" value="WOG93821.1"/>
    <property type="molecule type" value="Genomic_DNA"/>
</dbReference>
<dbReference type="KEGG" id="dcr:108214242"/>
<name>A0AAF0WS71_DAUCS</name>
<accession>A0AAF0WS71</accession>
<sequence>MEKTPTCSPSSSRLWRPAAQRNLRNQWANLSSYKHKWASLSSSARSHATSLVNSSLSLRYMDARDLGVLTDLPGIKNKASLKLFKQQELHRSKLLASYKNMVAIVNQMVSAGASMRCFLKGVDNSSILQYSNSALNSTDVGDGGGIPAFTFRSISSFEELAKELIHMFILELNLKRLLVIEFFSISNEDARKDNELSWQDELYSGEFDDLSKCNLYSTEACAPLLPTIKGRKPGKLKLQAEHQPDEDVLQVYLTTWLADVNIDKCRVDEILTSVAEEMNVTLV</sequence>
<reference evidence="1" key="2">
    <citation type="submission" date="2022-03" db="EMBL/GenBank/DDBJ databases">
        <title>Draft title - Genomic analysis of global carrot germplasm unveils the trajectory of domestication and the origin of high carotenoid orange carrot.</title>
        <authorList>
            <person name="Iorizzo M."/>
            <person name="Ellison S."/>
            <person name="Senalik D."/>
            <person name="Macko-Podgorni A."/>
            <person name="Grzebelus D."/>
            <person name="Bostan H."/>
            <person name="Rolling W."/>
            <person name="Curaba J."/>
            <person name="Simon P."/>
        </authorList>
    </citation>
    <scope>NUCLEOTIDE SEQUENCE</scope>
    <source>
        <tissue evidence="1">Leaf</tissue>
    </source>
</reference>
<dbReference type="Proteomes" id="UP000077755">
    <property type="component" value="Chromosome 3"/>
</dbReference>
<dbReference type="AlphaFoldDB" id="A0AAF0WS71"/>
<evidence type="ECO:0000313" key="2">
    <source>
        <dbReference type="Proteomes" id="UP000077755"/>
    </source>
</evidence>
<proteinExistence type="predicted"/>
<keyword evidence="2" id="KW-1185">Reference proteome</keyword>
<dbReference type="PANTHER" id="PTHR15827:SF2">
    <property type="entry name" value="CYCLIN-DEPENDENT KINASE 2-INTERACTING PROTEIN"/>
    <property type="match status" value="1"/>
</dbReference>
<protein>
    <submittedName>
        <fullName evidence="1">Uncharacterized protein</fullName>
    </submittedName>
</protein>
<organism evidence="1 2">
    <name type="scientific">Daucus carota subsp. sativus</name>
    <name type="common">Carrot</name>
    <dbReference type="NCBI Taxonomy" id="79200"/>
    <lineage>
        <taxon>Eukaryota</taxon>
        <taxon>Viridiplantae</taxon>
        <taxon>Streptophyta</taxon>
        <taxon>Embryophyta</taxon>
        <taxon>Tracheophyta</taxon>
        <taxon>Spermatophyta</taxon>
        <taxon>Magnoliopsida</taxon>
        <taxon>eudicotyledons</taxon>
        <taxon>Gunneridae</taxon>
        <taxon>Pentapetalae</taxon>
        <taxon>asterids</taxon>
        <taxon>campanulids</taxon>
        <taxon>Apiales</taxon>
        <taxon>Apiaceae</taxon>
        <taxon>Apioideae</taxon>
        <taxon>Scandiceae</taxon>
        <taxon>Daucinae</taxon>
        <taxon>Daucus</taxon>
        <taxon>Daucus sect. Daucus</taxon>
    </lineage>
</organism>
<dbReference type="PANTHER" id="PTHR15827">
    <property type="entry name" value="CYCLIN-DEPENDENT KINASE 2-INTERACTING PROTEIN"/>
    <property type="match status" value="1"/>
</dbReference>
<gene>
    <name evidence="1" type="ORF">DCAR_0313108</name>
</gene>
<evidence type="ECO:0000313" key="1">
    <source>
        <dbReference type="EMBL" id="WOG93821.1"/>
    </source>
</evidence>
<reference evidence="1" key="1">
    <citation type="journal article" date="2016" name="Nat. Genet.">
        <title>A high-quality carrot genome assembly provides new insights into carotenoid accumulation and asterid genome evolution.</title>
        <authorList>
            <person name="Iorizzo M."/>
            <person name="Ellison S."/>
            <person name="Senalik D."/>
            <person name="Zeng P."/>
            <person name="Satapoomin P."/>
            <person name="Huang J."/>
            <person name="Bowman M."/>
            <person name="Iovene M."/>
            <person name="Sanseverino W."/>
            <person name="Cavagnaro P."/>
            <person name="Yildiz M."/>
            <person name="Macko-Podgorni A."/>
            <person name="Moranska E."/>
            <person name="Grzebelus E."/>
            <person name="Grzebelus D."/>
            <person name="Ashrafi H."/>
            <person name="Zheng Z."/>
            <person name="Cheng S."/>
            <person name="Spooner D."/>
            <person name="Van Deynze A."/>
            <person name="Simon P."/>
        </authorList>
    </citation>
    <scope>NUCLEOTIDE SEQUENCE</scope>
    <source>
        <tissue evidence="1">Leaf</tissue>
    </source>
</reference>